<dbReference type="Pfam" id="PF00378">
    <property type="entry name" value="ECH_1"/>
    <property type="match status" value="1"/>
</dbReference>
<gene>
    <name evidence="2" type="ORF">MSTO_23710</name>
</gene>
<dbReference type="Proteomes" id="UP000467130">
    <property type="component" value="Chromosome"/>
</dbReference>
<evidence type="ECO:0000256" key="1">
    <source>
        <dbReference type="ARBA" id="ARBA00023098"/>
    </source>
</evidence>
<dbReference type="InterPro" id="IPR001753">
    <property type="entry name" value="Enoyl-CoA_hydra/iso"/>
</dbReference>
<dbReference type="Gene3D" id="3.90.226.10">
    <property type="entry name" value="2-enoyl-CoA Hydratase, Chain A, domain 1"/>
    <property type="match status" value="1"/>
</dbReference>
<dbReference type="EMBL" id="AP022587">
    <property type="protein sequence ID" value="BBY22166.1"/>
    <property type="molecule type" value="Genomic_DNA"/>
</dbReference>
<evidence type="ECO:0000313" key="3">
    <source>
        <dbReference type="Proteomes" id="UP000467130"/>
    </source>
</evidence>
<keyword evidence="3" id="KW-1185">Reference proteome</keyword>
<keyword evidence="1" id="KW-0443">Lipid metabolism</keyword>
<dbReference type="KEGG" id="msto:MSTO_23710"/>
<proteinExistence type="predicted"/>
<sequence>MSLVIVETAAGVRRLRLNRPDKLNALSPALLDQLTAALDTAMGDPDVRVVVLSGAGRAFSAGADIRAEDDAFRARLRDAPQDMAATGQRVAEWLRLKSLPKPVIAQVHGHCLGLANELLGCADLVVCGESARFGMPEVREIGLFPTLGFWPERLGVQRTMESVLTGRLVDGAEAARIGLALACVPDAVLGATVDTLASSIAEVNLGRLLVTKAAVNTWTETAGCHVAARRGAQFHALYHQAGHAAAAENGRTL</sequence>
<dbReference type="SUPFAM" id="SSF52096">
    <property type="entry name" value="ClpP/crotonase"/>
    <property type="match status" value="1"/>
</dbReference>
<evidence type="ECO:0000313" key="2">
    <source>
        <dbReference type="EMBL" id="BBY22166.1"/>
    </source>
</evidence>
<name>A0A7I7Q802_9MYCO</name>
<dbReference type="AlphaFoldDB" id="A0A7I7Q802"/>
<dbReference type="GO" id="GO:0003824">
    <property type="term" value="F:catalytic activity"/>
    <property type="evidence" value="ECO:0007669"/>
    <property type="project" value="UniProtKB-ARBA"/>
</dbReference>
<organism evidence="2 3">
    <name type="scientific">Mycobacterium stomatepiae</name>
    <dbReference type="NCBI Taxonomy" id="470076"/>
    <lineage>
        <taxon>Bacteria</taxon>
        <taxon>Bacillati</taxon>
        <taxon>Actinomycetota</taxon>
        <taxon>Actinomycetes</taxon>
        <taxon>Mycobacteriales</taxon>
        <taxon>Mycobacteriaceae</taxon>
        <taxon>Mycobacterium</taxon>
        <taxon>Mycobacterium simiae complex</taxon>
    </lineage>
</organism>
<dbReference type="GO" id="GO:0006635">
    <property type="term" value="P:fatty acid beta-oxidation"/>
    <property type="evidence" value="ECO:0007669"/>
    <property type="project" value="TreeGrafter"/>
</dbReference>
<dbReference type="RefSeq" id="WP_163790245.1">
    <property type="nucleotide sequence ID" value="NZ_AP022587.1"/>
</dbReference>
<dbReference type="InterPro" id="IPR029045">
    <property type="entry name" value="ClpP/crotonase-like_dom_sf"/>
</dbReference>
<reference evidence="2 3" key="1">
    <citation type="journal article" date="2019" name="Emerg. Microbes Infect.">
        <title>Comprehensive subspecies identification of 175 nontuberculous mycobacteria species based on 7547 genomic profiles.</title>
        <authorList>
            <person name="Matsumoto Y."/>
            <person name="Kinjo T."/>
            <person name="Motooka D."/>
            <person name="Nabeya D."/>
            <person name="Jung N."/>
            <person name="Uechi K."/>
            <person name="Horii T."/>
            <person name="Iida T."/>
            <person name="Fujita J."/>
            <person name="Nakamura S."/>
        </authorList>
    </citation>
    <scope>NUCLEOTIDE SEQUENCE [LARGE SCALE GENOMIC DNA]</scope>
    <source>
        <strain evidence="2 3">JCM 17783</strain>
    </source>
</reference>
<dbReference type="PANTHER" id="PTHR11941">
    <property type="entry name" value="ENOYL-COA HYDRATASE-RELATED"/>
    <property type="match status" value="1"/>
</dbReference>
<protein>
    <submittedName>
        <fullName evidence="2">Enoyl-CoA hydratase</fullName>
    </submittedName>
</protein>
<dbReference type="CDD" id="cd06558">
    <property type="entry name" value="crotonase-like"/>
    <property type="match status" value="1"/>
</dbReference>
<accession>A0A7I7Q802</accession>
<dbReference type="PANTHER" id="PTHR11941:SF54">
    <property type="entry name" value="ENOYL-COA HYDRATASE, MITOCHONDRIAL"/>
    <property type="match status" value="1"/>
</dbReference>